<dbReference type="InterPro" id="IPR002797">
    <property type="entry name" value="Polysacc_synth"/>
</dbReference>
<dbReference type="InterPro" id="IPR050833">
    <property type="entry name" value="Poly_Biosynth_Transport"/>
</dbReference>
<name>A0ABS3CGY6_9BACT</name>
<feature type="transmembrane region" description="Helical" evidence="6">
    <location>
        <begin position="374"/>
        <end position="394"/>
    </location>
</feature>
<dbReference type="EMBL" id="JAFKCU010000003">
    <property type="protein sequence ID" value="MBN7816348.1"/>
    <property type="molecule type" value="Genomic_DNA"/>
</dbReference>
<feature type="transmembrane region" description="Helical" evidence="6">
    <location>
        <begin position="165"/>
        <end position="182"/>
    </location>
</feature>
<dbReference type="Pfam" id="PF01943">
    <property type="entry name" value="Polysacc_synt"/>
    <property type="match status" value="1"/>
</dbReference>
<feature type="transmembrane region" description="Helical" evidence="6">
    <location>
        <begin position="87"/>
        <end position="111"/>
    </location>
</feature>
<keyword evidence="8" id="KW-1185">Reference proteome</keyword>
<sequence length="449" mass="51454">MSIKKKILKNTFASSISKLFRVTEQLILVPFFIAAWGANYYGEWLTLTIFPTILAFSDLGFGTASANMMVLKYASSDYIGASKMAKIGPLMTSTFVLIGFFISFLIIFSFYKFSFFDSLLIKKYDAIISLSFMMTAQLIGLFRQFYEGYFRIAQKSHQAMHLNNLYQFFNIFSGFIVLTFGGNVIHFSMTYFIVSILYTFLFVFLAKKKVLFKEIKFSSLLFDDIKNVAQKGIGFMLSPLWQSIYFQGSTFVVRIVLGPGAVAIFNTVRTLTRGVNQIYSIINVSVFPEIQFLIGQKKFPKVRLVFRYSLLITIFTAVLGVLFLFSFGLQFYKFWTNNELDPPIFMWNIFLLSICFNSIWWTSGVVFRAFNRPFRFVIAGFIASLFSVGLTFILSKSFGLIGASIGYIFLDVSLAFYILPLSCKMIGQNPLHLFKDFFMDFSMILKKNS</sequence>
<keyword evidence="3 6" id="KW-0812">Transmembrane</keyword>
<evidence type="ECO:0000256" key="5">
    <source>
        <dbReference type="ARBA" id="ARBA00023136"/>
    </source>
</evidence>
<reference evidence="7 8" key="1">
    <citation type="submission" date="2021-03" db="EMBL/GenBank/DDBJ databases">
        <title>novel species isolated from a fishpond in China.</title>
        <authorList>
            <person name="Lu H."/>
            <person name="Cai Z."/>
        </authorList>
    </citation>
    <scope>NUCLEOTIDE SEQUENCE [LARGE SCALE GENOMIC DNA]</scope>
    <source>
        <strain evidence="7 8">YJ13C</strain>
    </source>
</reference>
<evidence type="ECO:0000256" key="1">
    <source>
        <dbReference type="ARBA" id="ARBA00004651"/>
    </source>
</evidence>
<evidence type="ECO:0000256" key="4">
    <source>
        <dbReference type="ARBA" id="ARBA00022989"/>
    </source>
</evidence>
<feature type="transmembrane region" description="Helical" evidence="6">
    <location>
        <begin position="20"/>
        <end position="38"/>
    </location>
</feature>
<feature type="transmembrane region" description="Helical" evidence="6">
    <location>
        <begin position="44"/>
        <end position="66"/>
    </location>
</feature>
<evidence type="ECO:0000256" key="3">
    <source>
        <dbReference type="ARBA" id="ARBA00022692"/>
    </source>
</evidence>
<accession>A0ABS3CGY6</accession>
<keyword evidence="2" id="KW-1003">Cell membrane</keyword>
<feature type="transmembrane region" description="Helical" evidence="6">
    <location>
        <begin position="306"/>
        <end position="332"/>
    </location>
</feature>
<feature type="transmembrane region" description="Helical" evidence="6">
    <location>
        <begin position="400"/>
        <end position="419"/>
    </location>
</feature>
<comment type="subcellular location">
    <subcellularLocation>
        <location evidence="1">Cell membrane</location>
        <topology evidence="1">Multi-pass membrane protein</topology>
    </subcellularLocation>
</comment>
<protein>
    <submittedName>
        <fullName evidence="7">Oligosaccharide flippase family protein</fullName>
    </submittedName>
</protein>
<proteinExistence type="predicted"/>
<organism evidence="7 8">
    <name type="scientific">Algoriphagus pacificus</name>
    <dbReference type="NCBI Taxonomy" id="2811234"/>
    <lineage>
        <taxon>Bacteria</taxon>
        <taxon>Pseudomonadati</taxon>
        <taxon>Bacteroidota</taxon>
        <taxon>Cytophagia</taxon>
        <taxon>Cytophagales</taxon>
        <taxon>Cyclobacteriaceae</taxon>
        <taxon>Algoriphagus</taxon>
    </lineage>
</organism>
<comment type="caution">
    <text evidence="7">The sequence shown here is derived from an EMBL/GenBank/DDBJ whole genome shotgun (WGS) entry which is preliminary data.</text>
</comment>
<feature type="transmembrane region" description="Helical" evidence="6">
    <location>
        <begin position="344"/>
        <end position="367"/>
    </location>
</feature>
<feature type="transmembrane region" description="Helical" evidence="6">
    <location>
        <begin position="188"/>
        <end position="206"/>
    </location>
</feature>
<evidence type="ECO:0000256" key="6">
    <source>
        <dbReference type="SAM" id="Phobius"/>
    </source>
</evidence>
<dbReference type="RefSeq" id="WP_206587028.1">
    <property type="nucleotide sequence ID" value="NZ_JAFKCU010000003.1"/>
</dbReference>
<keyword evidence="5 6" id="KW-0472">Membrane</keyword>
<dbReference type="PANTHER" id="PTHR30250:SF11">
    <property type="entry name" value="O-ANTIGEN TRANSPORTER-RELATED"/>
    <property type="match status" value="1"/>
</dbReference>
<feature type="transmembrane region" description="Helical" evidence="6">
    <location>
        <begin position="126"/>
        <end position="145"/>
    </location>
</feature>
<evidence type="ECO:0000313" key="8">
    <source>
        <dbReference type="Proteomes" id="UP000664480"/>
    </source>
</evidence>
<dbReference type="PANTHER" id="PTHR30250">
    <property type="entry name" value="PST FAMILY PREDICTED COLANIC ACID TRANSPORTER"/>
    <property type="match status" value="1"/>
</dbReference>
<evidence type="ECO:0000256" key="2">
    <source>
        <dbReference type="ARBA" id="ARBA00022475"/>
    </source>
</evidence>
<gene>
    <name evidence="7" type="ORF">J0A69_12945</name>
</gene>
<keyword evidence="4 6" id="KW-1133">Transmembrane helix</keyword>
<evidence type="ECO:0000313" key="7">
    <source>
        <dbReference type="EMBL" id="MBN7816348.1"/>
    </source>
</evidence>
<dbReference type="Proteomes" id="UP000664480">
    <property type="component" value="Unassembled WGS sequence"/>
</dbReference>